<organism evidence="1 2">
    <name type="scientific">Devosia nitrariae</name>
    <dbReference type="NCBI Taxonomy" id="2071872"/>
    <lineage>
        <taxon>Bacteria</taxon>
        <taxon>Pseudomonadati</taxon>
        <taxon>Pseudomonadota</taxon>
        <taxon>Alphaproteobacteria</taxon>
        <taxon>Hyphomicrobiales</taxon>
        <taxon>Devosiaceae</taxon>
        <taxon>Devosia</taxon>
    </lineage>
</organism>
<dbReference type="InterPro" id="IPR047111">
    <property type="entry name" value="YbaP-like"/>
</dbReference>
<dbReference type="EMBL" id="BSNS01000024">
    <property type="protein sequence ID" value="GLQ57631.1"/>
    <property type="molecule type" value="Genomic_DNA"/>
</dbReference>
<keyword evidence="2" id="KW-1185">Reference proteome</keyword>
<proteinExistence type="predicted"/>
<dbReference type="CDD" id="cd14789">
    <property type="entry name" value="Tiki"/>
    <property type="match status" value="1"/>
</dbReference>
<evidence type="ECO:0000313" key="1">
    <source>
        <dbReference type="EMBL" id="GLQ57631.1"/>
    </source>
</evidence>
<protein>
    <submittedName>
        <fullName evidence="1">GumN protein</fullName>
    </submittedName>
</protein>
<accession>A0ABQ5WDG8</accession>
<reference evidence="2" key="1">
    <citation type="journal article" date="2019" name="Int. J. Syst. Evol. Microbiol.">
        <title>The Global Catalogue of Microorganisms (GCM) 10K type strain sequencing project: providing services to taxonomists for standard genome sequencing and annotation.</title>
        <authorList>
            <consortium name="The Broad Institute Genomics Platform"/>
            <consortium name="The Broad Institute Genome Sequencing Center for Infectious Disease"/>
            <person name="Wu L."/>
            <person name="Ma J."/>
        </authorList>
    </citation>
    <scope>NUCLEOTIDE SEQUENCE [LARGE SCALE GENOMIC DNA]</scope>
    <source>
        <strain evidence="2">NBRC 112416</strain>
    </source>
</reference>
<comment type="caution">
    <text evidence="1">The sequence shown here is derived from an EMBL/GenBank/DDBJ whole genome shotgun (WGS) entry which is preliminary data.</text>
</comment>
<dbReference type="InterPro" id="IPR002816">
    <property type="entry name" value="TraB/PrgY/GumN_fam"/>
</dbReference>
<evidence type="ECO:0000313" key="2">
    <source>
        <dbReference type="Proteomes" id="UP001156691"/>
    </source>
</evidence>
<dbReference type="PANTHER" id="PTHR40590:SF1">
    <property type="entry name" value="CYTOPLASMIC PROTEIN"/>
    <property type="match status" value="1"/>
</dbReference>
<gene>
    <name evidence="1" type="ORF">GCM10010862_48900</name>
</gene>
<dbReference type="Pfam" id="PF01963">
    <property type="entry name" value="TraB_PrgY_gumN"/>
    <property type="match status" value="1"/>
</dbReference>
<name>A0ABQ5WDG8_9HYPH</name>
<dbReference type="PANTHER" id="PTHR40590">
    <property type="entry name" value="CYTOPLASMIC PROTEIN-RELATED"/>
    <property type="match status" value="1"/>
</dbReference>
<dbReference type="Proteomes" id="UP001156691">
    <property type="component" value="Unassembled WGS sequence"/>
</dbReference>
<sequence>MWRLSDSDSTLYLFGTVHLMSADVEWRTPEFETALKDVDTIVLEADVTSPEALKRMGEVVGELAINPPGVTLSSLLGPERAARVVELAESLGLPSAGLEGFRPWFALTLVSIAAMQKEGHHATLGADQQVLDQALGQGHAVDYFETAEEQLLILAGLDDEVISRVFEASLAEYEDFGEHMTHMLDVWRMGDLAGLEAMANKSVQKVAPAMYEAMFVARNRAWIERIEEMMAGEGDYFIAVGAGHFVGEDGLVDLLEERGHTLERIQ</sequence>